<keyword evidence="2" id="KW-0238">DNA-binding</keyword>
<dbReference type="PROSITE" id="PS01124">
    <property type="entry name" value="HTH_ARAC_FAMILY_2"/>
    <property type="match status" value="1"/>
</dbReference>
<keyword evidence="6" id="KW-1185">Reference proteome</keyword>
<dbReference type="Gene3D" id="1.10.10.60">
    <property type="entry name" value="Homeodomain-like"/>
    <property type="match status" value="2"/>
</dbReference>
<reference evidence="5 6" key="1">
    <citation type="submission" date="2007-03" db="EMBL/GenBank/DDBJ databases">
        <authorList>
            <person name="Stal L."/>
            <person name="Ferriera S."/>
            <person name="Johnson J."/>
            <person name="Kravitz S."/>
            <person name="Beeson K."/>
            <person name="Sutton G."/>
            <person name="Rogers Y.-H."/>
            <person name="Friedman R."/>
            <person name="Frazier M."/>
            <person name="Venter J.C."/>
        </authorList>
    </citation>
    <scope>NUCLEOTIDE SEQUENCE [LARGE SCALE GENOMIC DNA]</scope>
    <source>
        <strain evidence="5 6">CCY0110</strain>
    </source>
</reference>
<dbReference type="InterPro" id="IPR050204">
    <property type="entry name" value="AraC_XylS_family_regulators"/>
</dbReference>
<dbReference type="PROSITE" id="PS00041">
    <property type="entry name" value="HTH_ARAC_FAMILY_1"/>
    <property type="match status" value="1"/>
</dbReference>
<dbReference type="Pfam" id="PF12833">
    <property type="entry name" value="HTH_18"/>
    <property type="match status" value="1"/>
</dbReference>
<accession>A3IQM0</accession>
<dbReference type="InterPro" id="IPR018062">
    <property type="entry name" value="HTH_AraC-typ_CS"/>
</dbReference>
<dbReference type="Proteomes" id="UP000003781">
    <property type="component" value="Unassembled WGS sequence"/>
</dbReference>
<evidence type="ECO:0000313" key="6">
    <source>
        <dbReference type="Proteomes" id="UP000003781"/>
    </source>
</evidence>
<dbReference type="AlphaFoldDB" id="A3IQM0"/>
<evidence type="ECO:0000256" key="2">
    <source>
        <dbReference type="ARBA" id="ARBA00023125"/>
    </source>
</evidence>
<dbReference type="InterPro" id="IPR020449">
    <property type="entry name" value="Tscrpt_reg_AraC-type_HTH"/>
</dbReference>
<dbReference type="PRINTS" id="PR00032">
    <property type="entry name" value="HTHARAC"/>
</dbReference>
<dbReference type="EMBL" id="AAXW01000015">
    <property type="protein sequence ID" value="EAZ91295.1"/>
    <property type="molecule type" value="Genomic_DNA"/>
</dbReference>
<proteinExistence type="predicted"/>
<dbReference type="OrthoDB" id="516605at2"/>
<evidence type="ECO:0000313" key="5">
    <source>
        <dbReference type="EMBL" id="EAZ91295.1"/>
    </source>
</evidence>
<gene>
    <name evidence="5" type="ORF">CY0110_11747</name>
</gene>
<dbReference type="SMART" id="SM00342">
    <property type="entry name" value="HTH_ARAC"/>
    <property type="match status" value="1"/>
</dbReference>
<dbReference type="RefSeq" id="WP_008275686.1">
    <property type="nucleotide sequence ID" value="NZ_AAXW01000015.1"/>
</dbReference>
<organism evidence="5 6">
    <name type="scientific">Crocosphaera chwakensis CCY0110</name>
    <dbReference type="NCBI Taxonomy" id="391612"/>
    <lineage>
        <taxon>Bacteria</taxon>
        <taxon>Bacillati</taxon>
        <taxon>Cyanobacteriota</taxon>
        <taxon>Cyanophyceae</taxon>
        <taxon>Oscillatoriophycideae</taxon>
        <taxon>Chroococcales</taxon>
        <taxon>Aphanothecaceae</taxon>
        <taxon>Crocosphaera</taxon>
        <taxon>Crocosphaera chwakensis</taxon>
    </lineage>
</organism>
<evidence type="ECO:0000259" key="4">
    <source>
        <dbReference type="PROSITE" id="PS01124"/>
    </source>
</evidence>
<dbReference type="GO" id="GO:0043565">
    <property type="term" value="F:sequence-specific DNA binding"/>
    <property type="evidence" value="ECO:0007669"/>
    <property type="project" value="InterPro"/>
</dbReference>
<dbReference type="GO" id="GO:0003700">
    <property type="term" value="F:DNA-binding transcription factor activity"/>
    <property type="evidence" value="ECO:0007669"/>
    <property type="project" value="InterPro"/>
</dbReference>
<dbReference type="PANTHER" id="PTHR46796">
    <property type="entry name" value="HTH-TYPE TRANSCRIPTIONAL ACTIVATOR RHAS-RELATED"/>
    <property type="match status" value="1"/>
</dbReference>
<protein>
    <submittedName>
        <fullName evidence="5">Transcriptional Regulator, AraC family protein</fullName>
    </submittedName>
</protein>
<keyword evidence="1" id="KW-0805">Transcription regulation</keyword>
<dbReference type="SUPFAM" id="SSF46689">
    <property type="entry name" value="Homeodomain-like"/>
    <property type="match status" value="2"/>
</dbReference>
<dbReference type="InterPro" id="IPR009057">
    <property type="entry name" value="Homeodomain-like_sf"/>
</dbReference>
<feature type="domain" description="HTH araC/xylS-type" evidence="4">
    <location>
        <begin position="191"/>
        <end position="289"/>
    </location>
</feature>
<evidence type="ECO:0000256" key="1">
    <source>
        <dbReference type="ARBA" id="ARBA00023015"/>
    </source>
</evidence>
<dbReference type="PANTHER" id="PTHR46796:SF6">
    <property type="entry name" value="ARAC SUBFAMILY"/>
    <property type="match status" value="1"/>
</dbReference>
<name>A3IQM0_9CHRO</name>
<dbReference type="InterPro" id="IPR018060">
    <property type="entry name" value="HTH_AraC"/>
</dbReference>
<dbReference type="eggNOG" id="COG4977">
    <property type="taxonomic scope" value="Bacteria"/>
</dbReference>
<keyword evidence="3" id="KW-0804">Transcription</keyword>
<comment type="caution">
    <text evidence="5">The sequence shown here is derived from an EMBL/GenBank/DDBJ whole genome shotgun (WGS) entry which is preliminary data.</text>
</comment>
<evidence type="ECO:0000256" key="3">
    <source>
        <dbReference type="ARBA" id="ARBA00023163"/>
    </source>
</evidence>
<sequence>MPPEYPFPTNEEQIKHFRLLSSETAGWNNLGLVYELEPAGEIPEGVSQDHSIVICLGGCQANFNLDSKQHQEEYSAGDILIFPAGELLPRIRVDRQVPILELLLPHDTLINTICETIPFQITLRSHFKLRDPLIQQIALALKAELETANSDSKLYADSMATALAVHLMRHYGSRNLNIKEYRAGLPVHKLSQTLEYIDTHLDRDLTLTKLANLVQISPHYFSSLFKQSIGLTPHQYVTKCRLEQAKILLKRSPLSIVEICHQVGFQNQSHFTRLFRQHFKITPKTYRNL</sequence>